<dbReference type="GeneID" id="54325621"/>
<dbReference type="OrthoDB" id="4481923at2759"/>
<reference evidence="1 4" key="2">
    <citation type="submission" date="2019-08" db="EMBL/GenBank/DDBJ databases">
        <title>The genome sequence of a newly discovered highly antifungal drug resistant Aspergillus species, Aspergillus tanneri NIH 1004.</title>
        <authorList>
            <person name="Mounaud S."/>
            <person name="Singh I."/>
            <person name="Joardar V."/>
            <person name="Pakala S."/>
            <person name="Pakala S."/>
            <person name="Venepally P."/>
            <person name="Chung J.K."/>
            <person name="Losada L."/>
            <person name="Nierman W.C."/>
        </authorList>
    </citation>
    <scope>NUCLEOTIDE SEQUENCE [LARGE SCALE GENOMIC DNA]</scope>
    <source>
        <strain evidence="1 4">NIH1004</strain>
    </source>
</reference>
<dbReference type="EMBL" id="SOSA01000129">
    <property type="protein sequence ID" value="THC96062.1"/>
    <property type="molecule type" value="Genomic_DNA"/>
</dbReference>
<name>A0A4S3JKT6_9EURO</name>
<evidence type="ECO:0000313" key="3">
    <source>
        <dbReference type="Proteomes" id="UP000308092"/>
    </source>
</evidence>
<sequence>MPKYILVIQYDGLDAYEQHGSNIEKITKDILAERRATDQTLFISTRSLPPTHTTSFFVPDALSLEQLKEEFPEGVIVDVHQEA</sequence>
<dbReference type="VEuPathDB" id="FungiDB:EYZ11_004435"/>
<dbReference type="AlphaFoldDB" id="A0A4S3JKT6"/>
<comment type="caution">
    <text evidence="2">The sequence shown here is derived from an EMBL/GenBank/DDBJ whole genome shotgun (WGS) entry which is preliminary data.</text>
</comment>
<dbReference type="Proteomes" id="UP000308092">
    <property type="component" value="Unassembled WGS sequence"/>
</dbReference>
<evidence type="ECO:0008006" key="5">
    <source>
        <dbReference type="Google" id="ProtNLM"/>
    </source>
</evidence>
<evidence type="ECO:0000313" key="4">
    <source>
        <dbReference type="Proteomes" id="UP000324241"/>
    </source>
</evidence>
<proteinExistence type="predicted"/>
<evidence type="ECO:0000313" key="1">
    <source>
        <dbReference type="EMBL" id="KAA8650237.1"/>
    </source>
</evidence>
<reference evidence="2 3" key="1">
    <citation type="submission" date="2019-03" db="EMBL/GenBank/DDBJ databases">
        <title>The genome sequence of a newly discovered highly antifungal drug resistant Aspergillus species, Aspergillus tanneri NIH 1004.</title>
        <authorList>
            <person name="Mounaud S."/>
            <person name="Singh I."/>
            <person name="Joardar V."/>
            <person name="Pakala S."/>
            <person name="Pakala S."/>
            <person name="Venepally P."/>
            <person name="Hoover J."/>
            <person name="Nierman W."/>
            <person name="Chung J."/>
            <person name="Losada L."/>
        </authorList>
    </citation>
    <scope>NUCLEOTIDE SEQUENCE [LARGE SCALE GENOMIC DNA]</scope>
    <source>
        <strain evidence="2 3">NIH1004</strain>
    </source>
</reference>
<accession>A0A4S3JKT6</accession>
<dbReference type="RefSeq" id="XP_033429598.1">
    <property type="nucleotide sequence ID" value="XM_033567603.1"/>
</dbReference>
<dbReference type="EMBL" id="QUQM01000001">
    <property type="protein sequence ID" value="KAA8650237.1"/>
    <property type="molecule type" value="Genomic_DNA"/>
</dbReference>
<organism evidence="2 3">
    <name type="scientific">Aspergillus tanneri</name>
    <dbReference type="NCBI Taxonomy" id="1220188"/>
    <lineage>
        <taxon>Eukaryota</taxon>
        <taxon>Fungi</taxon>
        <taxon>Dikarya</taxon>
        <taxon>Ascomycota</taxon>
        <taxon>Pezizomycotina</taxon>
        <taxon>Eurotiomycetes</taxon>
        <taxon>Eurotiomycetidae</taxon>
        <taxon>Eurotiales</taxon>
        <taxon>Aspergillaceae</taxon>
        <taxon>Aspergillus</taxon>
        <taxon>Aspergillus subgen. Circumdati</taxon>
    </lineage>
</organism>
<keyword evidence="3" id="KW-1185">Reference proteome</keyword>
<evidence type="ECO:0000313" key="2">
    <source>
        <dbReference type="EMBL" id="THC96062.1"/>
    </source>
</evidence>
<gene>
    <name evidence="1" type="ORF">ATNIH1004_002919</name>
    <name evidence="2" type="ORF">EYZ11_004435</name>
</gene>
<protein>
    <recommendedName>
        <fullName evidence="5">Inhibitor I9 domain-containing protein</fullName>
    </recommendedName>
</protein>
<dbReference type="Proteomes" id="UP000324241">
    <property type="component" value="Unassembled WGS sequence"/>
</dbReference>